<reference evidence="3 4" key="1">
    <citation type="submission" date="2016-07" db="EMBL/GenBank/DDBJ databases">
        <title>Draft Genome Sequence of Methylophaga muralis Bur 1.</title>
        <authorList>
            <person name="Vasilenko O.V."/>
            <person name="Doronina N.V."/>
            <person name="Shmareva M.N."/>
            <person name="Tarlachkov S.V."/>
            <person name="Mustakhimov I."/>
            <person name="Trotsenko Y.A."/>
        </authorList>
    </citation>
    <scope>NUCLEOTIDE SEQUENCE [LARGE SCALE GENOMIC DNA]</scope>
    <source>
        <strain evidence="3 4">Bur 1</strain>
    </source>
</reference>
<feature type="transmembrane region" description="Helical" evidence="1">
    <location>
        <begin position="379"/>
        <end position="397"/>
    </location>
</feature>
<dbReference type="InterPro" id="IPR002656">
    <property type="entry name" value="Acyl_transf_3_dom"/>
</dbReference>
<feature type="transmembrane region" description="Helical" evidence="1">
    <location>
        <begin position="87"/>
        <end position="111"/>
    </location>
</feature>
<feature type="transmembrane region" description="Helical" evidence="1">
    <location>
        <begin position="291"/>
        <end position="316"/>
    </location>
</feature>
<feature type="domain" description="Acyltransferase 3" evidence="2">
    <location>
        <begin position="10"/>
        <end position="397"/>
    </location>
</feature>
<protein>
    <submittedName>
        <fullName evidence="3">Acyltransferase family protein</fullName>
    </submittedName>
</protein>
<evidence type="ECO:0000256" key="1">
    <source>
        <dbReference type="SAM" id="Phobius"/>
    </source>
</evidence>
<dbReference type="Pfam" id="PF01757">
    <property type="entry name" value="Acyl_transf_3"/>
    <property type="match status" value="1"/>
</dbReference>
<dbReference type="GO" id="GO:0016020">
    <property type="term" value="C:membrane"/>
    <property type="evidence" value="ECO:0007669"/>
    <property type="project" value="TreeGrafter"/>
</dbReference>
<dbReference type="AlphaFoldDB" id="A0A1E3GVM9"/>
<keyword evidence="4" id="KW-1185">Reference proteome</keyword>
<dbReference type="PATRIC" id="fig|291169.3.peg.81"/>
<dbReference type="RefSeq" id="WP_069294699.1">
    <property type="nucleotide sequence ID" value="NZ_MCRI01000001.1"/>
</dbReference>
<feature type="transmembrane region" description="Helical" evidence="1">
    <location>
        <begin position="328"/>
        <end position="347"/>
    </location>
</feature>
<organism evidence="3 4">
    <name type="scientific">Methylophaga muralis</name>
    <dbReference type="NCBI Taxonomy" id="291169"/>
    <lineage>
        <taxon>Bacteria</taxon>
        <taxon>Pseudomonadati</taxon>
        <taxon>Pseudomonadota</taxon>
        <taxon>Gammaproteobacteria</taxon>
        <taxon>Thiotrichales</taxon>
        <taxon>Piscirickettsiaceae</taxon>
        <taxon>Methylophaga</taxon>
    </lineage>
</organism>
<evidence type="ECO:0000313" key="3">
    <source>
        <dbReference type="EMBL" id="ODN68110.1"/>
    </source>
</evidence>
<dbReference type="PANTHER" id="PTHR23028:SF53">
    <property type="entry name" value="ACYL_TRANSF_3 DOMAIN-CONTAINING PROTEIN"/>
    <property type="match status" value="1"/>
</dbReference>
<proteinExistence type="predicted"/>
<keyword evidence="3" id="KW-0012">Acyltransferase</keyword>
<feature type="transmembrane region" description="Helical" evidence="1">
    <location>
        <begin position="173"/>
        <end position="193"/>
    </location>
</feature>
<sequence>MERGGKEHFIGLEWLRFLLGLYIVIFHTLHTYKLKEKVPWLMDMVGVGFFATSSFFVLSGFLLAHVYCSNGELREAATSFWAKRFSNLYPLHIFSLLLTFTVLTIISYLGIPPDDVKATVRFVVYDTNVDLGEAGRASIEHYMSNGELLLNSFLQVFMLQAWNPFYLTFNAPLWSISTLFFFYLTFPFAAPYLMRVKHKVLWIAALMLVYLIPPLLVIWNGDYGMPFTGMLHRMPIIRIPEFFAGIVGYALFRQMRDSGREPTPVIRMLMIMFVLLCFFGAIWLLKSERYWYFLLHNGLLLPAQLMLIYLCALAGTPRSEWFNNWSRRLGAASLPLFVLHVPAFILFSRSEKIFNVMSVECLQDWKSCAVQASEQTLSIWFYPLFLLLTIILCIWMMERAVVPTRKWILKRLPLMATKQS</sequence>
<keyword evidence="3" id="KW-0808">Transferase</keyword>
<dbReference type="GO" id="GO:0009103">
    <property type="term" value="P:lipopolysaccharide biosynthetic process"/>
    <property type="evidence" value="ECO:0007669"/>
    <property type="project" value="TreeGrafter"/>
</dbReference>
<evidence type="ECO:0000313" key="4">
    <source>
        <dbReference type="Proteomes" id="UP000094379"/>
    </source>
</evidence>
<evidence type="ECO:0000259" key="2">
    <source>
        <dbReference type="Pfam" id="PF01757"/>
    </source>
</evidence>
<keyword evidence="1" id="KW-1133">Transmembrane helix</keyword>
<gene>
    <name evidence="3" type="ORF">A9E74_00082</name>
</gene>
<name>A0A1E3GVM9_9GAMM</name>
<accession>A0A1E3GVM9</accession>
<dbReference type="STRING" id="291169.A9E74_00082"/>
<feature type="transmembrane region" description="Helical" evidence="1">
    <location>
        <begin position="264"/>
        <end position="285"/>
    </location>
</feature>
<dbReference type="EMBL" id="MCRI01000001">
    <property type="protein sequence ID" value="ODN68110.1"/>
    <property type="molecule type" value="Genomic_DNA"/>
</dbReference>
<dbReference type="Proteomes" id="UP000094379">
    <property type="component" value="Unassembled WGS sequence"/>
</dbReference>
<comment type="caution">
    <text evidence="3">The sequence shown here is derived from an EMBL/GenBank/DDBJ whole genome shotgun (WGS) entry which is preliminary data.</text>
</comment>
<feature type="transmembrane region" description="Helical" evidence="1">
    <location>
        <begin position="44"/>
        <end position="67"/>
    </location>
</feature>
<feature type="transmembrane region" description="Helical" evidence="1">
    <location>
        <begin position="231"/>
        <end position="252"/>
    </location>
</feature>
<dbReference type="PANTHER" id="PTHR23028">
    <property type="entry name" value="ACETYLTRANSFERASE"/>
    <property type="match status" value="1"/>
</dbReference>
<keyword evidence="1" id="KW-0472">Membrane</keyword>
<feature type="transmembrane region" description="Helical" evidence="1">
    <location>
        <begin position="14"/>
        <end position="32"/>
    </location>
</feature>
<feature type="transmembrane region" description="Helical" evidence="1">
    <location>
        <begin position="200"/>
        <end position="219"/>
    </location>
</feature>
<dbReference type="GO" id="GO:0016747">
    <property type="term" value="F:acyltransferase activity, transferring groups other than amino-acyl groups"/>
    <property type="evidence" value="ECO:0007669"/>
    <property type="project" value="InterPro"/>
</dbReference>
<dbReference type="InterPro" id="IPR050879">
    <property type="entry name" value="Acyltransferase_3"/>
</dbReference>
<keyword evidence="1" id="KW-0812">Transmembrane</keyword>